<dbReference type="Proteomes" id="UP000815325">
    <property type="component" value="Unassembled WGS sequence"/>
</dbReference>
<name>A0ABQ7G7P0_DUNSA</name>
<evidence type="ECO:0000313" key="2">
    <source>
        <dbReference type="EMBL" id="KAF5830623.1"/>
    </source>
</evidence>
<evidence type="ECO:0000259" key="1">
    <source>
        <dbReference type="PROSITE" id="PS51746"/>
    </source>
</evidence>
<comment type="caution">
    <text evidence="2">The sequence shown here is derived from an EMBL/GenBank/DDBJ whole genome shotgun (WGS) entry which is preliminary data.</text>
</comment>
<feature type="domain" description="PPM-type phosphatase" evidence="1">
    <location>
        <begin position="145"/>
        <end position="275"/>
    </location>
</feature>
<dbReference type="InterPro" id="IPR015655">
    <property type="entry name" value="PP2C"/>
</dbReference>
<dbReference type="InterPro" id="IPR001932">
    <property type="entry name" value="PPM-type_phosphatase-like_dom"/>
</dbReference>
<dbReference type="InterPro" id="IPR036457">
    <property type="entry name" value="PPM-type-like_dom_sf"/>
</dbReference>
<dbReference type="Gene3D" id="3.60.40.10">
    <property type="entry name" value="PPM-type phosphatase domain"/>
    <property type="match status" value="1"/>
</dbReference>
<evidence type="ECO:0000313" key="3">
    <source>
        <dbReference type="Proteomes" id="UP000815325"/>
    </source>
</evidence>
<proteinExistence type="predicted"/>
<dbReference type="PANTHER" id="PTHR47992">
    <property type="entry name" value="PROTEIN PHOSPHATASE"/>
    <property type="match status" value="1"/>
</dbReference>
<sequence length="275" mass="29386">MSTLLTTFEEKGTLPVPLLNCAVDALDEDFREQQKQPHIAILKFHDLAGQFGQFGNAQQLPTLIVDDQPVLQPIEGDPSAVACPRQHLTLSPVLQIKQFCVDSRRCVPYRLDAIRRAKTSAPSSAAAVAAQAAQSNSGTRGLGLSIAAISRKGFAPGYKEDNQDRCMVVQPFAGANQVLIGVMDGHGVDGHRVSEYVKSSLPGVLRGHLLIGGQTPRKAYVNAFHEVDSLLSTSSGIDAENSGSTAVLGLLQGKQLTTAWVGDSRGVVGVFNWPY</sequence>
<protein>
    <submittedName>
        <fullName evidence="2">Phosphatase 2C-like domain-containing protein</fullName>
    </submittedName>
</protein>
<dbReference type="EMBL" id="MU070022">
    <property type="protein sequence ID" value="KAF5830623.1"/>
    <property type="molecule type" value="Genomic_DNA"/>
</dbReference>
<dbReference type="SUPFAM" id="SSF81606">
    <property type="entry name" value="PP2C-like"/>
    <property type="match status" value="1"/>
</dbReference>
<dbReference type="CDD" id="cd00143">
    <property type="entry name" value="PP2Cc"/>
    <property type="match status" value="1"/>
</dbReference>
<dbReference type="PROSITE" id="PS51746">
    <property type="entry name" value="PPM_2"/>
    <property type="match status" value="1"/>
</dbReference>
<dbReference type="Pfam" id="PF00481">
    <property type="entry name" value="PP2C"/>
    <property type="match status" value="1"/>
</dbReference>
<gene>
    <name evidence="2" type="ORF">DUNSADRAFT_14247</name>
</gene>
<accession>A0ABQ7G7P0</accession>
<organism evidence="2 3">
    <name type="scientific">Dunaliella salina</name>
    <name type="common">Green alga</name>
    <name type="synonym">Protococcus salinus</name>
    <dbReference type="NCBI Taxonomy" id="3046"/>
    <lineage>
        <taxon>Eukaryota</taxon>
        <taxon>Viridiplantae</taxon>
        <taxon>Chlorophyta</taxon>
        <taxon>core chlorophytes</taxon>
        <taxon>Chlorophyceae</taxon>
        <taxon>CS clade</taxon>
        <taxon>Chlamydomonadales</taxon>
        <taxon>Dunaliellaceae</taxon>
        <taxon>Dunaliella</taxon>
    </lineage>
</organism>
<reference evidence="2" key="1">
    <citation type="submission" date="2017-08" db="EMBL/GenBank/DDBJ databases">
        <authorList>
            <person name="Polle J.E."/>
            <person name="Barry K."/>
            <person name="Cushman J."/>
            <person name="Schmutz J."/>
            <person name="Tran D."/>
            <person name="Hathwaick L.T."/>
            <person name="Yim W.C."/>
            <person name="Jenkins J."/>
            <person name="Mckie-Krisberg Z.M."/>
            <person name="Prochnik S."/>
            <person name="Lindquist E."/>
            <person name="Dockter R.B."/>
            <person name="Adam C."/>
            <person name="Molina H."/>
            <person name="Bunkerborg J."/>
            <person name="Jin E."/>
            <person name="Buchheim M."/>
            <person name="Magnuson J."/>
        </authorList>
    </citation>
    <scope>NUCLEOTIDE SEQUENCE</scope>
    <source>
        <strain evidence="2">CCAP 19/18</strain>
    </source>
</reference>
<keyword evidence="3" id="KW-1185">Reference proteome</keyword>